<proteinExistence type="predicted"/>
<dbReference type="AlphaFoldDB" id="J0WYJ5"/>
<keyword evidence="3" id="KW-1185">Reference proteome</keyword>
<feature type="domain" description="F-box" evidence="1">
    <location>
        <begin position="42"/>
        <end position="89"/>
    </location>
</feature>
<sequence>MFSVWHNADAARFSADTSALMAYTLQMVVTVLREVSRNSIPAHPLCRLPRAVLCNIRARLTLPDILALARSSAGLYYVVFYSPEIWTNISTPSGEPLLIHSSDLQAYIDYSVAEPLRVSLLSIGDVFCAQMLILAGALPRVTTLHLDCCDVFDESSAPPGSLHGSNTWSRLLDVLTEPAPHLTSLRLQYVLGHLIDLRYPSITPVEIDYPLFGGVAPQLRRCRLASIRLPATSLCGAFRDVTMFSYYNTNEISPSVIALILEAMPRLQVLELEGFQVAPPESNNEQHEEAQCASLRVVMCSFILLSAEQLSHMLPFEQLQELWLVGGGTPSVFTDLAKLYPGTSRMWLGRTNAGGLVGSLDAGRGVSAHKVVCNGGEFMRLDAALAPFASITSLSLDEHLLRDCASGPPPPMPTLIYLCVRLASLSEFAAMAAFGWRNPMDEAYGFLVVGHEDTPWDLPALREVRIGVPAQTDACNSGRRASRADYMGIALHDVARWIDCGLRFGPPGAKLDAVVLSGVWVADLDFCAGWNALTEETVHILLEEESDPRYFPTDDMRYQTRSASLFTT</sequence>
<evidence type="ECO:0000313" key="3">
    <source>
        <dbReference type="Proteomes" id="UP000006514"/>
    </source>
</evidence>
<dbReference type="Proteomes" id="UP000006514">
    <property type="component" value="Unassembled WGS sequence"/>
</dbReference>
<dbReference type="InterPro" id="IPR001810">
    <property type="entry name" value="F-box_dom"/>
</dbReference>
<evidence type="ECO:0000313" key="2">
    <source>
        <dbReference type="EMBL" id="EJD41004.1"/>
    </source>
</evidence>
<gene>
    <name evidence="2" type="ORF">AURDEDRAFT_186784</name>
</gene>
<dbReference type="EMBL" id="JH687797">
    <property type="protein sequence ID" value="EJD41004.1"/>
    <property type="molecule type" value="Genomic_DNA"/>
</dbReference>
<dbReference type="KEGG" id="adl:AURDEDRAFT_186784"/>
<organism evidence="2 3">
    <name type="scientific">Auricularia subglabra (strain TFB-10046 / SS5)</name>
    <name type="common">White-rot fungus</name>
    <name type="synonym">Auricularia delicata (strain TFB10046)</name>
    <dbReference type="NCBI Taxonomy" id="717982"/>
    <lineage>
        <taxon>Eukaryota</taxon>
        <taxon>Fungi</taxon>
        <taxon>Dikarya</taxon>
        <taxon>Basidiomycota</taxon>
        <taxon>Agaricomycotina</taxon>
        <taxon>Agaricomycetes</taxon>
        <taxon>Auriculariales</taxon>
        <taxon>Auriculariaceae</taxon>
        <taxon>Auricularia</taxon>
    </lineage>
</organism>
<reference evidence="3" key="1">
    <citation type="journal article" date="2012" name="Science">
        <title>The Paleozoic origin of enzymatic lignin decomposition reconstructed from 31 fungal genomes.</title>
        <authorList>
            <person name="Floudas D."/>
            <person name="Binder M."/>
            <person name="Riley R."/>
            <person name="Barry K."/>
            <person name="Blanchette R.A."/>
            <person name="Henrissat B."/>
            <person name="Martinez A.T."/>
            <person name="Otillar R."/>
            <person name="Spatafora J.W."/>
            <person name="Yadav J.S."/>
            <person name="Aerts A."/>
            <person name="Benoit I."/>
            <person name="Boyd A."/>
            <person name="Carlson A."/>
            <person name="Copeland A."/>
            <person name="Coutinho P.M."/>
            <person name="de Vries R.P."/>
            <person name="Ferreira P."/>
            <person name="Findley K."/>
            <person name="Foster B."/>
            <person name="Gaskell J."/>
            <person name="Glotzer D."/>
            <person name="Gorecki P."/>
            <person name="Heitman J."/>
            <person name="Hesse C."/>
            <person name="Hori C."/>
            <person name="Igarashi K."/>
            <person name="Jurgens J.A."/>
            <person name="Kallen N."/>
            <person name="Kersten P."/>
            <person name="Kohler A."/>
            <person name="Kuees U."/>
            <person name="Kumar T.K.A."/>
            <person name="Kuo A."/>
            <person name="LaButti K."/>
            <person name="Larrondo L.F."/>
            <person name="Lindquist E."/>
            <person name="Ling A."/>
            <person name="Lombard V."/>
            <person name="Lucas S."/>
            <person name="Lundell T."/>
            <person name="Martin R."/>
            <person name="McLaughlin D.J."/>
            <person name="Morgenstern I."/>
            <person name="Morin E."/>
            <person name="Murat C."/>
            <person name="Nagy L.G."/>
            <person name="Nolan M."/>
            <person name="Ohm R.A."/>
            <person name="Patyshakuliyeva A."/>
            <person name="Rokas A."/>
            <person name="Ruiz-Duenas F.J."/>
            <person name="Sabat G."/>
            <person name="Salamov A."/>
            <person name="Samejima M."/>
            <person name="Schmutz J."/>
            <person name="Slot J.C."/>
            <person name="St John F."/>
            <person name="Stenlid J."/>
            <person name="Sun H."/>
            <person name="Sun S."/>
            <person name="Syed K."/>
            <person name="Tsang A."/>
            <person name="Wiebenga A."/>
            <person name="Young D."/>
            <person name="Pisabarro A."/>
            <person name="Eastwood D.C."/>
            <person name="Martin F."/>
            <person name="Cullen D."/>
            <person name="Grigoriev I.V."/>
            <person name="Hibbett D.S."/>
        </authorList>
    </citation>
    <scope>NUCLEOTIDE SEQUENCE [LARGE SCALE GENOMIC DNA]</scope>
    <source>
        <strain evidence="3">TFB10046</strain>
    </source>
</reference>
<dbReference type="SUPFAM" id="SSF52047">
    <property type="entry name" value="RNI-like"/>
    <property type="match status" value="1"/>
</dbReference>
<evidence type="ECO:0000259" key="1">
    <source>
        <dbReference type="PROSITE" id="PS50181"/>
    </source>
</evidence>
<name>J0WYJ5_AURST</name>
<protein>
    <recommendedName>
        <fullName evidence="1">F-box domain-containing protein</fullName>
    </recommendedName>
</protein>
<accession>J0WYJ5</accession>
<dbReference type="PROSITE" id="PS50181">
    <property type="entry name" value="FBOX"/>
    <property type="match status" value="1"/>
</dbReference>
<dbReference type="InParanoid" id="J0WYJ5"/>